<dbReference type="OrthoDB" id="9796205at2"/>
<dbReference type="Pfam" id="PF00701">
    <property type="entry name" value="DHDPS"/>
    <property type="match status" value="1"/>
</dbReference>
<sequence>MQKKLRGTIVPPLTPFTESGKVDYDKLHRMVDYVVEDCNASMVVAAGVEAQEYQFLSMADRKELIAKTIEYVAGRRPVAVGISHPSFATSIDLAEFAQLKGASALQLLAPMRPTGGAIKTSELVAYFQAVLHKTTLPMMLYLNPGPGADPSVPTTVEIAKLDRIDFIKESSRDLARVSRLIFEIEHAGHAQYFTTLQMWLATLALGGSGVTVPPPAALITRKIFDAFEAGDFKAAARLQSQLALFPARWMEFGLAAVMKAALAHLGIPVGDPYPPYEPVGGDALAKLRAYVDTMDLASKA</sequence>
<keyword evidence="2 3" id="KW-0456">Lyase</keyword>
<evidence type="ECO:0000256" key="2">
    <source>
        <dbReference type="ARBA" id="ARBA00023239"/>
    </source>
</evidence>
<dbReference type="PANTHER" id="PTHR12128">
    <property type="entry name" value="DIHYDRODIPICOLINATE SYNTHASE"/>
    <property type="match status" value="1"/>
</dbReference>
<dbReference type="SMART" id="SM01130">
    <property type="entry name" value="DHDPS"/>
    <property type="match status" value="1"/>
</dbReference>
<dbReference type="Proteomes" id="UP000254889">
    <property type="component" value="Chromosome"/>
</dbReference>
<dbReference type="AlphaFoldDB" id="A0A346A156"/>
<feature type="active site" description="Proton donor/acceptor" evidence="4">
    <location>
        <position position="141"/>
    </location>
</feature>
<dbReference type="PIRSF" id="PIRSF001365">
    <property type="entry name" value="DHDPS"/>
    <property type="match status" value="1"/>
</dbReference>
<protein>
    <submittedName>
        <fullName evidence="5">Dihydrodipicolinate synthase family protein</fullName>
    </submittedName>
</protein>
<dbReference type="Gene3D" id="3.20.20.70">
    <property type="entry name" value="Aldolase class I"/>
    <property type="match status" value="1"/>
</dbReference>
<proteinExistence type="inferred from homology"/>
<evidence type="ECO:0000256" key="3">
    <source>
        <dbReference type="PIRNR" id="PIRNR001365"/>
    </source>
</evidence>
<dbReference type="SUPFAM" id="SSF51569">
    <property type="entry name" value="Aldolase"/>
    <property type="match status" value="1"/>
</dbReference>
<evidence type="ECO:0000256" key="1">
    <source>
        <dbReference type="ARBA" id="ARBA00007592"/>
    </source>
</evidence>
<dbReference type="RefSeq" id="WP_115693282.1">
    <property type="nucleotide sequence ID" value="NZ_CP031417.1"/>
</dbReference>
<accession>A0A346A156</accession>
<organism evidence="5 6">
    <name type="scientific">Pseudolabrys taiwanensis</name>
    <dbReference type="NCBI Taxonomy" id="331696"/>
    <lineage>
        <taxon>Bacteria</taxon>
        <taxon>Pseudomonadati</taxon>
        <taxon>Pseudomonadota</taxon>
        <taxon>Alphaproteobacteria</taxon>
        <taxon>Hyphomicrobiales</taxon>
        <taxon>Xanthobacteraceae</taxon>
        <taxon>Pseudolabrys</taxon>
    </lineage>
</organism>
<comment type="similarity">
    <text evidence="1 3">Belongs to the DapA family.</text>
</comment>
<dbReference type="KEGG" id="ptaw:DW352_21695"/>
<gene>
    <name evidence="5" type="ORF">DW352_21695</name>
</gene>
<evidence type="ECO:0000256" key="4">
    <source>
        <dbReference type="PIRSR" id="PIRSR001365-1"/>
    </source>
</evidence>
<name>A0A346A156_9HYPH</name>
<dbReference type="GO" id="GO:0008840">
    <property type="term" value="F:4-hydroxy-tetrahydrodipicolinate synthase activity"/>
    <property type="evidence" value="ECO:0007669"/>
    <property type="project" value="TreeGrafter"/>
</dbReference>
<dbReference type="CDD" id="cd00408">
    <property type="entry name" value="DHDPS-like"/>
    <property type="match status" value="1"/>
</dbReference>
<feature type="active site" description="Schiff-base intermediate with substrate" evidence="4">
    <location>
        <position position="168"/>
    </location>
</feature>
<evidence type="ECO:0000313" key="6">
    <source>
        <dbReference type="Proteomes" id="UP000254889"/>
    </source>
</evidence>
<dbReference type="InterPro" id="IPR002220">
    <property type="entry name" value="DapA-like"/>
</dbReference>
<reference evidence="5 6" key="1">
    <citation type="submission" date="2018-07" db="EMBL/GenBank/DDBJ databases">
        <authorList>
            <person name="Quirk P.G."/>
            <person name="Krulwich T.A."/>
        </authorList>
    </citation>
    <scope>NUCLEOTIDE SEQUENCE [LARGE SCALE GENOMIC DNA]</scope>
    <source>
        <strain evidence="5 6">CC-BB4</strain>
    </source>
</reference>
<dbReference type="EMBL" id="CP031417">
    <property type="protein sequence ID" value="AXK82903.1"/>
    <property type="molecule type" value="Genomic_DNA"/>
</dbReference>
<evidence type="ECO:0000313" key="5">
    <source>
        <dbReference type="EMBL" id="AXK82903.1"/>
    </source>
</evidence>
<dbReference type="PANTHER" id="PTHR12128:SF66">
    <property type="entry name" value="4-HYDROXY-2-OXOGLUTARATE ALDOLASE, MITOCHONDRIAL"/>
    <property type="match status" value="1"/>
</dbReference>
<dbReference type="InterPro" id="IPR013785">
    <property type="entry name" value="Aldolase_TIM"/>
</dbReference>
<keyword evidence="6" id="KW-1185">Reference proteome</keyword>